<feature type="transmembrane region" description="Helical" evidence="10">
    <location>
        <begin position="197"/>
        <end position="226"/>
    </location>
</feature>
<evidence type="ECO:0000256" key="2">
    <source>
        <dbReference type="ARBA" id="ARBA00010663"/>
    </source>
</evidence>
<keyword evidence="8 9" id="KW-0807">Transducer</keyword>
<dbReference type="Pfam" id="PF00001">
    <property type="entry name" value="7tm_1"/>
    <property type="match status" value="1"/>
</dbReference>
<evidence type="ECO:0000259" key="11">
    <source>
        <dbReference type="PROSITE" id="PS50262"/>
    </source>
</evidence>
<protein>
    <submittedName>
        <fullName evidence="12">(African queen) hypothetical protein</fullName>
    </submittedName>
</protein>
<dbReference type="OrthoDB" id="5950040at2759"/>
<keyword evidence="4 10" id="KW-1133">Transmembrane helix</keyword>
<accession>A0A8J2R4E8</accession>
<evidence type="ECO:0000256" key="5">
    <source>
        <dbReference type="ARBA" id="ARBA00023040"/>
    </source>
</evidence>
<proteinExistence type="inferred from homology"/>
<feature type="transmembrane region" description="Helical" evidence="10">
    <location>
        <begin position="157"/>
        <end position="177"/>
    </location>
</feature>
<feature type="transmembrane region" description="Helical" evidence="10">
    <location>
        <begin position="75"/>
        <end position="99"/>
    </location>
</feature>
<comment type="similarity">
    <text evidence="2 9">Belongs to the G-protein coupled receptor 1 family.</text>
</comment>
<keyword evidence="7 9" id="KW-0675">Receptor</keyword>
<reference evidence="12" key="1">
    <citation type="submission" date="2021-09" db="EMBL/GenBank/DDBJ databases">
        <authorList>
            <person name="Martin H S."/>
        </authorList>
    </citation>
    <scope>NUCLEOTIDE SEQUENCE</scope>
</reference>
<dbReference type="EMBL" id="CAKASE010000078">
    <property type="protein sequence ID" value="CAG9578832.1"/>
    <property type="molecule type" value="Genomic_DNA"/>
</dbReference>
<dbReference type="InterPro" id="IPR017452">
    <property type="entry name" value="GPCR_Rhodpsn_7TM"/>
</dbReference>
<dbReference type="PROSITE" id="PS00237">
    <property type="entry name" value="G_PROTEIN_RECEP_F1_1"/>
    <property type="match status" value="1"/>
</dbReference>
<evidence type="ECO:0000256" key="9">
    <source>
        <dbReference type="RuleBase" id="RU000688"/>
    </source>
</evidence>
<dbReference type="GO" id="GO:0004930">
    <property type="term" value="F:G protein-coupled receptor activity"/>
    <property type="evidence" value="ECO:0007669"/>
    <property type="project" value="UniProtKB-KW"/>
</dbReference>
<dbReference type="AlphaFoldDB" id="A0A8J2R4E8"/>
<dbReference type="InterPro" id="IPR000276">
    <property type="entry name" value="GPCR_Rhodpsn"/>
</dbReference>
<evidence type="ECO:0000256" key="3">
    <source>
        <dbReference type="ARBA" id="ARBA00022692"/>
    </source>
</evidence>
<evidence type="ECO:0000256" key="7">
    <source>
        <dbReference type="ARBA" id="ARBA00023170"/>
    </source>
</evidence>
<feature type="transmembrane region" description="Helical" evidence="10">
    <location>
        <begin position="247"/>
        <end position="267"/>
    </location>
</feature>
<dbReference type="PANTHER" id="PTHR24243">
    <property type="entry name" value="G-PROTEIN COUPLED RECEPTOR"/>
    <property type="match status" value="1"/>
</dbReference>
<evidence type="ECO:0000256" key="1">
    <source>
        <dbReference type="ARBA" id="ARBA00004141"/>
    </source>
</evidence>
<organism evidence="12 13">
    <name type="scientific">Danaus chrysippus</name>
    <name type="common">African queen</name>
    <dbReference type="NCBI Taxonomy" id="151541"/>
    <lineage>
        <taxon>Eukaryota</taxon>
        <taxon>Metazoa</taxon>
        <taxon>Ecdysozoa</taxon>
        <taxon>Arthropoda</taxon>
        <taxon>Hexapoda</taxon>
        <taxon>Insecta</taxon>
        <taxon>Pterygota</taxon>
        <taxon>Neoptera</taxon>
        <taxon>Endopterygota</taxon>
        <taxon>Lepidoptera</taxon>
        <taxon>Glossata</taxon>
        <taxon>Ditrysia</taxon>
        <taxon>Papilionoidea</taxon>
        <taxon>Nymphalidae</taxon>
        <taxon>Danainae</taxon>
        <taxon>Danaini</taxon>
        <taxon>Danaina</taxon>
        <taxon>Danaus</taxon>
        <taxon>Anosia</taxon>
    </lineage>
</organism>
<feature type="transmembrane region" description="Helical" evidence="10">
    <location>
        <begin position="39"/>
        <end position="63"/>
    </location>
</feature>
<evidence type="ECO:0000256" key="8">
    <source>
        <dbReference type="ARBA" id="ARBA00023224"/>
    </source>
</evidence>
<keyword evidence="13" id="KW-1185">Reference proteome</keyword>
<dbReference type="PROSITE" id="PS50262">
    <property type="entry name" value="G_PROTEIN_RECEP_F1_2"/>
    <property type="match status" value="1"/>
</dbReference>
<evidence type="ECO:0000256" key="4">
    <source>
        <dbReference type="ARBA" id="ARBA00022989"/>
    </source>
</evidence>
<dbReference type="Gene3D" id="1.20.1070.10">
    <property type="entry name" value="Rhodopsin 7-helix transmembrane proteins"/>
    <property type="match status" value="1"/>
</dbReference>
<dbReference type="PRINTS" id="PR00237">
    <property type="entry name" value="GPCRRHODOPSN"/>
</dbReference>
<gene>
    <name evidence="12" type="ORF">DCHRY22_LOCUS12864</name>
</gene>
<dbReference type="PANTHER" id="PTHR24243:SF208">
    <property type="entry name" value="PYROKININ-1 RECEPTOR"/>
    <property type="match status" value="1"/>
</dbReference>
<feature type="domain" description="G-protein coupled receptors family 1 profile" evidence="11">
    <location>
        <begin position="54"/>
        <end position="271"/>
    </location>
</feature>
<evidence type="ECO:0000313" key="13">
    <source>
        <dbReference type="Proteomes" id="UP000789524"/>
    </source>
</evidence>
<evidence type="ECO:0000256" key="10">
    <source>
        <dbReference type="SAM" id="Phobius"/>
    </source>
</evidence>
<keyword evidence="6 10" id="KW-0472">Membrane</keyword>
<dbReference type="SUPFAM" id="SSF81321">
    <property type="entry name" value="Family A G protein-coupled receptor-like"/>
    <property type="match status" value="1"/>
</dbReference>
<name>A0A8J2R4E8_9NEOP</name>
<dbReference type="Proteomes" id="UP000789524">
    <property type="component" value="Unassembled WGS sequence"/>
</dbReference>
<comment type="caution">
    <text evidence="12">The sequence shown here is derived from an EMBL/GenBank/DDBJ whole genome shotgun (WGS) entry which is preliminary data.</text>
</comment>
<keyword evidence="3 9" id="KW-0812">Transmembrane</keyword>
<evidence type="ECO:0000313" key="12">
    <source>
        <dbReference type="EMBL" id="CAG9578832.1"/>
    </source>
</evidence>
<dbReference type="GO" id="GO:0005886">
    <property type="term" value="C:plasma membrane"/>
    <property type="evidence" value="ECO:0007669"/>
    <property type="project" value="TreeGrafter"/>
</dbReference>
<evidence type="ECO:0000256" key="6">
    <source>
        <dbReference type="ARBA" id="ARBA00023136"/>
    </source>
</evidence>
<keyword evidence="5 9" id="KW-0297">G-protein coupled receptor</keyword>
<comment type="subcellular location">
    <subcellularLocation>
        <location evidence="1">Membrane</location>
        <topology evidence="1">Multi-pass membrane protein</topology>
    </subcellularLocation>
</comment>
<sequence length="307" mass="35194">MLSIGNITDSDDIYTSYGIGLSLYDGRSNFVESDLIKSILTLVLGTSMVFSLVGNLCTCAVIARDKTMRTPTNCYLLNLAISDLMITVFVPVELYIIWVPDYYPLGEEGCRIHFLLWDLLSNCSVLTILAFTIERYLVISKPFLRQRLLLTSRISKILTLTWVVSCIFSFPSVYSIYFIERKQNVYCVFTVSEREKVIYVAVELLVFFFFPMTVIFVLFIMIVHKLKTTEPKSRANPAISHHNRNKAVKMLAAVAASFFICWSPYAVLRMMLVIPNLTYEEYGDDLLKGRKVRRMTLTKKTEIHSNV</sequence>
<feature type="transmembrane region" description="Helical" evidence="10">
    <location>
        <begin position="119"/>
        <end position="137"/>
    </location>
</feature>